<organism evidence="1 2">
    <name type="scientific">Haloprofundus marisrubri</name>
    <dbReference type="NCBI Taxonomy" id="1514971"/>
    <lineage>
        <taxon>Archaea</taxon>
        <taxon>Methanobacteriati</taxon>
        <taxon>Methanobacteriota</taxon>
        <taxon>Stenosarchaea group</taxon>
        <taxon>Halobacteria</taxon>
        <taxon>Halobacteriales</taxon>
        <taxon>Haloferacaceae</taxon>
        <taxon>Haloprofundus</taxon>
    </lineage>
</organism>
<evidence type="ECO:0000313" key="2">
    <source>
        <dbReference type="Proteomes" id="UP000054387"/>
    </source>
</evidence>
<evidence type="ECO:0000313" key="1">
    <source>
        <dbReference type="EMBL" id="KTG10971.1"/>
    </source>
</evidence>
<comment type="caution">
    <text evidence="1">The sequence shown here is derived from an EMBL/GenBank/DDBJ whole genome shotgun (WGS) entry which is preliminary data.</text>
</comment>
<protein>
    <submittedName>
        <fullName evidence="1">Uncharacterized protein</fullName>
    </submittedName>
</protein>
<dbReference type="OrthoDB" id="377551at2157"/>
<sequence length="95" mass="10899">MEQYDTAEGDDVRVVFERGRRVVVDDLSLSLRRRPDEEWVDGVLTTSDHADIVHELFAREEPFRIRLEPVGSDEAVVFENCRFLSSSGKWTTAGE</sequence>
<proteinExistence type="predicted"/>
<gene>
    <name evidence="1" type="ORF">AUR64_07310</name>
</gene>
<dbReference type="RefSeq" id="WP_058580770.1">
    <property type="nucleotide sequence ID" value="NZ_LOPU01000016.1"/>
</dbReference>
<name>A0A0W1RC58_9EURY</name>
<dbReference type="AlphaFoldDB" id="A0A0W1RC58"/>
<dbReference type="Proteomes" id="UP000054387">
    <property type="component" value="Unassembled WGS sequence"/>
</dbReference>
<accession>A0A0W1RC58</accession>
<keyword evidence="2" id="KW-1185">Reference proteome</keyword>
<reference evidence="1 2" key="1">
    <citation type="submission" date="2015-12" db="EMBL/GenBank/DDBJ databases">
        <title>Haloprofundus marisrubri gen. nov., sp. nov., an extremely halophilic archaeon isolated from the Discovery deep brine-seawater interface in the Red Sea.</title>
        <authorList>
            <person name="Zhang G."/>
            <person name="Stingl U."/>
            <person name="Rashid M."/>
        </authorList>
    </citation>
    <scope>NUCLEOTIDE SEQUENCE [LARGE SCALE GENOMIC DNA]</scope>
    <source>
        <strain evidence="1 2">SB9</strain>
    </source>
</reference>
<dbReference type="EMBL" id="LOPU01000016">
    <property type="protein sequence ID" value="KTG10971.1"/>
    <property type="molecule type" value="Genomic_DNA"/>
</dbReference>